<comment type="caution">
    <text evidence="1">The sequence shown here is derived from an EMBL/GenBank/DDBJ whole genome shotgun (WGS) entry which is preliminary data.</text>
</comment>
<dbReference type="RefSeq" id="XP_067715673.1">
    <property type="nucleotide sequence ID" value="XM_067859572.1"/>
</dbReference>
<organism evidence="1 2">
    <name type="scientific">Babesia caballi</name>
    <dbReference type="NCBI Taxonomy" id="5871"/>
    <lineage>
        <taxon>Eukaryota</taxon>
        <taxon>Sar</taxon>
        <taxon>Alveolata</taxon>
        <taxon>Apicomplexa</taxon>
        <taxon>Aconoidasida</taxon>
        <taxon>Piroplasmida</taxon>
        <taxon>Babesiidae</taxon>
        <taxon>Babesia</taxon>
    </lineage>
</organism>
<dbReference type="AlphaFoldDB" id="A0AAV4LUX5"/>
<gene>
    <name evidence="1" type="ORF">BcabD6B2_30390</name>
</gene>
<proteinExistence type="predicted"/>
<dbReference type="GeneID" id="94195085"/>
<accession>A0AAV4LUX5</accession>
<dbReference type="EMBL" id="BPLF01000002">
    <property type="protein sequence ID" value="GIX63604.1"/>
    <property type="molecule type" value="Genomic_DNA"/>
</dbReference>
<keyword evidence="2" id="KW-1185">Reference proteome</keyword>
<protein>
    <submittedName>
        <fullName evidence="1">Variant erythrocyte surface antigen-1 family protein</fullName>
    </submittedName>
</protein>
<evidence type="ECO:0000313" key="1">
    <source>
        <dbReference type="EMBL" id="GIX63604.1"/>
    </source>
</evidence>
<sequence length="303" mass="32986">MTPGKPLTTPPTNLKEAIDWVLRVSGGDGMRNDTDLLATALTASIYKTSNKQSNDVDKILTEMKKDEHNGNPTGPMKQLSDALAEFIGYKYEQSGNPHKWKISGNGVVKDGTYASRGKYTTYTSAYQGSWFTDVFSNDSNYVKRNDCARILFTAIEIIFEGLTELFFNCKSEWDGQSLNGTGGSNLKQFMTTKGFSDTQLNTSITGDKIATQALKGFNEFDAAYNPLPTSLDAFRYHVEQNAISKPSEYPLSMLYIIATYVYVQSSNPATPSFLGYSGTAVLAGGAYGLNLGGLGTFVSALLA</sequence>
<dbReference type="InterPro" id="IPR024751">
    <property type="entry name" value="VESA1"/>
</dbReference>
<reference evidence="1 2" key="1">
    <citation type="submission" date="2021-06" db="EMBL/GenBank/DDBJ databases">
        <title>Genome sequence of Babesia caballi.</title>
        <authorList>
            <person name="Yamagishi J."/>
            <person name="Kidaka T."/>
            <person name="Ochi A."/>
        </authorList>
    </citation>
    <scope>NUCLEOTIDE SEQUENCE [LARGE SCALE GENOMIC DNA]</scope>
    <source>
        <strain evidence="1">USDA-D6B2</strain>
    </source>
</reference>
<dbReference type="Proteomes" id="UP001497744">
    <property type="component" value="Unassembled WGS sequence"/>
</dbReference>
<evidence type="ECO:0000313" key="2">
    <source>
        <dbReference type="Proteomes" id="UP001497744"/>
    </source>
</evidence>
<dbReference type="Pfam" id="PF12785">
    <property type="entry name" value="VESA1_N"/>
    <property type="match status" value="1"/>
</dbReference>
<name>A0AAV4LUX5_BABCB</name>